<dbReference type="RefSeq" id="WP_188507395.1">
    <property type="nucleotide sequence ID" value="NZ_BMER01000004.1"/>
</dbReference>
<dbReference type="Proteomes" id="UP000660862">
    <property type="component" value="Unassembled WGS sequence"/>
</dbReference>
<keyword evidence="1" id="KW-0732">Signal</keyword>
<comment type="caution">
    <text evidence="3">The sequence shown here is derived from an EMBL/GenBank/DDBJ whole genome shotgun (WGS) entry which is preliminary data.</text>
</comment>
<keyword evidence="4" id="KW-1185">Reference proteome</keyword>
<dbReference type="PANTHER" id="PTHR30373">
    <property type="entry name" value="UPF0603 PROTEIN YGCG"/>
    <property type="match status" value="1"/>
</dbReference>
<accession>A0A917MDL3</accession>
<feature type="signal peptide" evidence="1">
    <location>
        <begin position="1"/>
        <end position="19"/>
    </location>
</feature>
<name>A0A917MDL3_9SPHI</name>
<reference evidence="3" key="2">
    <citation type="submission" date="2020-09" db="EMBL/GenBank/DDBJ databases">
        <authorList>
            <person name="Sun Q."/>
            <person name="Zhou Y."/>
        </authorList>
    </citation>
    <scope>NUCLEOTIDE SEQUENCE</scope>
    <source>
        <strain evidence="3">CGMCC 1.12195</strain>
    </source>
</reference>
<dbReference type="InterPro" id="IPR007621">
    <property type="entry name" value="TPM_dom"/>
</dbReference>
<dbReference type="Pfam" id="PF04536">
    <property type="entry name" value="TPM_phosphatase"/>
    <property type="match status" value="1"/>
</dbReference>
<dbReference type="EMBL" id="BMER01000004">
    <property type="protein sequence ID" value="GGG96886.1"/>
    <property type="molecule type" value="Genomic_DNA"/>
</dbReference>
<sequence length="304" mass="35495">MRYLLNSWLCCLLSAVSFGQSTDTQDFVIKKERVLDYEQIFSPDEIHQLDSMLTDCWKKGIAEIAIVTIDQRHTDSENFDNYVFNKLTAYALGEAGKNNGMVIAISKQLRQMRIENGYGIEKILSDKETKKIIDEQFIPEFKEGRYFNGTLNGLTALIRTVEEVMKEYNYRDESVLFQPSVFEKIRRFVLENGTPQTFRNIDSDNPSYNFTSLDVFLGPSRHNAFVLKDFSVAEYYEMTIRDNDGSHYQFVCFDEDITQQTFIKKKMQPGRVYWLNPGDKFFSSDIWPLLAQIEDEIAQRPDRQ</sequence>
<proteinExistence type="predicted"/>
<organism evidence="3 4">
    <name type="scientific">Parapedobacter pyrenivorans</name>
    <dbReference type="NCBI Taxonomy" id="1305674"/>
    <lineage>
        <taxon>Bacteria</taxon>
        <taxon>Pseudomonadati</taxon>
        <taxon>Bacteroidota</taxon>
        <taxon>Sphingobacteriia</taxon>
        <taxon>Sphingobacteriales</taxon>
        <taxon>Sphingobacteriaceae</taxon>
        <taxon>Parapedobacter</taxon>
    </lineage>
</organism>
<evidence type="ECO:0000256" key="1">
    <source>
        <dbReference type="SAM" id="SignalP"/>
    </source>
</evidence>
<evidence type="ECO:0000259" key="2">
    <source>
        <dbReference type="Pfam" id="PF04536"/>
    </source>
</evidence>
<feature type="domain" description="TPM" evidence="2">
    <location>
        <begin position="34"/>
        <end position="159"/>
    </location>
</feature>
<dbReference type="AlphaFoldDB" id="A0A917MDL3"/>
<protein>
    <recommendedName>
        <fullName evidence="2">TPM domain-containing protein</fullName>
    </recommendedName>
</protein>
<evidence type="ECO:0000313" key="4">
    <source>
        <dbReference type="Proteomes" id="UP000660862"/>
    </source>
</evidence>
<feature type="chain" id="PRO_5037793083" description="TPM domain-containing protein" evidence="1">
    <location>
        <begin position="20"/>
        <end position="304"/>
    </location>
</feature>
<gene>
    <name evidence="3" type="ORF">GCM10007415_35180</name>
</gene>
<reference evidence="3" key="1">
    <citation type="journal article" date="2014" name="Int. J. Syst. Evol. Microbiol.">
        <title>Complete genome sequence of Corynebacterium casei LMG S-19264T (=DSM 44701T), isolated from a smear-ripened cheese.</title>
        <authorList>
            <consortium name="US DOE Joint Genome Institute (JGI-PGF)"/>
            <person name="Walter F."/>
            <person name="Albersmeier A."/>
            <person name="Kalinowski J."/>
            <person name="Ruckert C."/>
        </authorList>
    </citation>
    <scope>NUCLEOTIDE SEQUENCE</scope>
    <source>
        <strain evidence="3">CGMCC 1.12195</strain>
    </source>
</reference>
<evidence type="ECO:0000313" key="3">
    <source>
        <dbReference type="EMBL" id="GGG96886.1"/>
    </source>
</evidence>
<dbReference type="Gene3D" id="3.10.310.50">
    <property type="match status" value="1"/>
</dbReference>
<dbReference type="PANTHER" id="PTHR30373:SF2">
    <property type="entry name" value="UPF0603 PROTEIN YGCG"/>
    <property type="match status" value="1"/>
</dbReference>